<dbReference type="Pfam" id="PF00072">
    <property type="entry name" value="Response_reg"/>
    <property type="match status" value="1"/>
</dbReference>
<reference evidence="4" key="2">
    <citation type="submission" date="2023-07" db="EMBL/GenBank/DDBJ databases">
        <authorList>
            <person name="Jung D.-H."/>
        </authorList>
    </citation>
    <scope>NUCLEOTIDE SEQUENCE [LARGE SCALE GENOMIC DNA]</scope>
    <source>
        <strain evidence="4">JA-25</strain>
    </source>
</reference>
<proteinExistence type="predicted"/>
<evidence type="ECO:0000259" key="2">
    <source>
        <dbReference type="PROSITE" id="PS50110"/>
    </source>
</evidence>
<evidence type="ECO:0000313" key="3">
    <source>
        <dbReference type="EMBL" id="NID09188.1"/>
    </source>
</evidence>
<accession>A0ABX0QBD5</accession>
<gene>
    <name evidence="3" type="ORF">F7231_03305</name>
</gene>
<dbReference type="Proteomes" id="UP000606008">
    <property type="component" value="Unassembled WGS sequence"/>
</dbReference>
<evidence type="ECO:0000256" key="1">
    <source>
        <dbReference type="PROSITE-ProRule" id="PRU00169"/>
    </source>
</evidence>
<dbReference type="RefSeq" id="WP_085414703.1">
    <property type="nucleotide sequence ID" value="NZ_WAEL01000001.1"/>
</dbReference>
<feature type="domain" description="Response regulatory" evidence="2">
    <location>
        <begin position="10"/>
        <end position="130"/>
    </location>
</feature>
<comment type="caution">
    <text evidence="3">The sequence shown here is derived from an EMBL/GenBank/DDBJ whole genome shotgun (WGS) entry which is preliminary data.</text>
</comment>
<dbReference type="InterPro" id="IPR011006">
    <property type="entry name" value="CheY-like_superfamily"/>
</dbReference>
<keyword evidence="4" id="KW-1185">Reference proteome</keyword>
<dbReference type="SUPFAM" id="SSF52172">
    <property type="entry name" value="CheY-like"/>
    <property type="match status" value="1"/>
</dbReference>
<evidence type="ECO:0000313" key="4">
    <source>
        <dbReference type="Proteomes" id="UP000606008"/>
    </source>
</evidence>
<keyword evidence="1" id="KW-0597">Phosphoprotein</keyword>
<dbReference type="PANTHER" id="PTHR44520">
    <property type="entry name" value="RESPONSE REGULATOR RCP1-RELATED"/>
    <property type="match status" value="1"/>
</dbReference>
<feature type="modified residue" description="4-aspartylphosphate" evidence="1">
    <location>
        <position position="63"/>
    </location>
</feature>
<dbReference type="InterPro" id="IPR052893">
    <property type="entry name" value="TCS_response_regulator"/>
</dbReference>
<dbReference type="EMBL" id="WAEL01000001">
    <property type="protein sequence ID" value="NID09188.1"/>
    <property type="molecule type" value="Genomic_DNA"/>
</dbReference>
<protein>
    <submittedName>
        <fullName evidence="3">Response regulator</fullName>
    </submittedName>
</protein>
<organism evidence="3 4">
    <name type="scientific">Fibrivirga algicola</name>
    <dbReference type="NCBI Taxonomy" id="2950420"/>
    <lineage>
        <taxon>Bacteria</taxon>
        <taxon>Pseudomonadati</taxon>
        <taxon>Bacteroidota</taxon>
        <taxon>Cytophagia</taxon>
        <taxon>Cytophagales</taxon>
        <taxon>Spirosomataceae</taxon>
        <taxon>Fibrivirga</taxon>
    </lineage>
</organism>
<reference evidence="4" key="1">
    <citation type="submission" date="2019-09" db="EMBL/GenBank/DDBJ databases">
        <authorList>
            <person name="Jung D.-H."/>
        </authorList>
    </citation>
    <scope>NUCLEOTIDE SEQUENCE [LARGE SCALE GENOMIC DNA]</scope>
    <source>
        <strain evidence="4">JA-25</strain>
    </source>
</reference>
<dbReference type="Gene3D" id="3.40.50.2300">
    <property type="match status" value="1"/>
</dbReference>
<dbReference type="PROSITE" id="PS50110">
    <property type="entry name" value="RESPONSE_REGULATORY"/>
    <property type="match status" value="1"/>
</dbReference>
<sequence length="144" mass="16035">MVGKPTNKAFVYIVDDADDYRFLVQQVFTRFMPQYDTSFFAGGTELLTQLDAASVQPSLILLDLHMPGMDGQQTLLRLKQNPAWKLIPVVVITSSSSAQEVQACYEAGANSCLVKPIDMQTMRQLLEQVCLYWVETNGPLTVGN</sequence>
<dbReference type="SMART" id="SM00448">
    <property type="entry name" value="REC"/>
    <property type="match status" value="1"/>
</dbReference>
<dbReference type="InterPro" id="IPR001789">
    <property type="entry name" value="Sig_transdc_resp-reg_receiver"/>
</dbReference>
<name>A0ABX0QBD5_9BACT</name>